<dbReference type="EMBL" id="LSRE01000001">
    <property type="protein sequence ID" value="KXP01332.1"/>
    <property type="molecule type" value="Genomic_DNA"/>
</dbReference>
<keyword evidence="1" id="KW-0812">Transmembrane</keyword>
<evidence type="ECO:0000313" key="4">
    <source>
        <dbReference type="Proteomes" id="UP000070258"/>
    </source>
</evidence>
<name>A0A138AX30_9ACTN</name>
<dbReference type="Proteomes" id="UP000070258">
    <property type="component" value="Unassembled WGS sequence"/>
</dbReference>
<keyword evidence="5" id="KW-1185">Reference proteome</keyword>
<protein>
    <submittedName>
        <fullName evidence="3">Uncharacterized protein</fullName>
    </submittedName>
</protein>
<evidence type="ECO:0000313" key="3">
    <source>
        <dbReference type="EMBL" id="KXP14991.1"/>
    </source>
</evidence>
<keyword evidence="1" id="KW-1133">Transmembrane helix</keyword>
<dbReference type="RefSeq" id="WP_068569643.1">
    <property type="nucleotide sequence ID" value="NZ_LSRE01000001.1"/>
</dbReference>
<evidence type="ECO:0000313" key="2">
    <source>
        <dbReference type="EMBL" id="KXP01332.1"/>
    </source>
</evidence>
<evidence type="ECO:0000256" key="1">
    <source>
        <dbReference type="SAM" id="Phobius"/>
    </source>
</evidence>
<comment type="caution">
    <text evidence="3">The sequence shown here is derived from an EMBL/GenBank/DDBJ whole genome shotgun (WGS) entry which is preliminary data.</text>
</comment>
<dbReference type="Proteomes" id="UP000070409">
    <property type="component" value="Unassembled WGS sequence"/>
</dbReference>
<dbReference type="AlphaFoldDB" id="A0A138AX30"/>
<feature type="transmembrane region" description="Helical" evidence="1">
    <location>
        <begin position="36"/>
        <end position="56"/>
    </location>
</feature>
<sequence length="88" mass="9186">MRTIIIVAVGIVLAVAFLAVGRAVRSVGAQRAAAAFVLVWILAMIANMIVGMTHGYSFGEEFPILLVNVLPGAVVALIGARLLTRAGR</sequence>
<organism evidence="3 4">
    <name type="scientific">Tsukamurella pseudospumae</name>
    <dbReference type="NCBI Taxonomy" id="239498"/>
    <lineage>
        <taxon>Bacteria</taxon>
        <taxon>Bacillati</taxon>
        <taxon>Actinomycetota</taxon>
        <taxon>Actinomycetes</taxon>
        <taxon>Mycobacteriales</taxon>
        <taxon>Tsukamurellaceae</taxon>
        <taxon>Tsukamurella</taxon>
    </lineage>
</organism>
<proteinExistence type="predicted"/>
<dbReference type="EMBL" id="LSRF01000001">
    <property type="protein sequence ID" value="KXP14991.1"/>
    <property type="molecule type" value="Genomic_DNA"/>
</dbReference>
<reference evidence="4" key="2">
    <citation type="submission" date="2016-02" db="EMBL/GenBank/DDBJ databases">
        <authorList>
            <person name="Wen L."/>
            <person name="He K."/>
            <person name="Yang H."/>
        </authorList>
    </citation>
    <scope>NUCLEOTIDE SEQUENCE [LARGE SCALE GENOMIC DNA]</scope>
    <source>
        <strain evidence="4">JCM 15929</strain>
    </source>
</reference>
<evidence type="ECO:0000313" key="5">
    <source>
        <dbReference type="Proteomes" id="UP000070409"/>
    </source>
</evidence>
<feature type="transmembrane region" description="Helical" evidence="1">
    <location>
        <begin position="6"/>
        <end position="24"/>
    </location>
</feature>
<feature type="transmembrane region" description="Helical" evidence="1">
    <location>
        <begin position="62"/>
        <end position="83"/>
    </location>
</feature>
<reference evidence="2 5" key="1">
    <citation type="submission" date="2016-02" db="EMBL/GenBank/DDBJ databases">
        <authorList>
            <person name="Teng J.L."/>
            <person name="Tang Y."/>
            <person name="Huang Y."/>
            <person name="Guo F."/>
            <person name="Wei W."/>
            <person name="Chen J.H."/>
            <person name="Wong S.Y."/>
            <person name="Lau S.K."/>
            <person name="Woo P.C."/>
        </authorList>
    </citation>
    <scope>NUCLEOTIDE SEQUENCE [LARGE SCALE GENOMIC DNA]</scope>
    <source>
        <strain evidence="2 5">JCM 13375</strain>
    </source>
</reference>
<reference evidence="3" key="3">
    <citation type="submission" date="2016-02" db="EMBL/GenBank/DDBJ databases">
        <authorList>
            <person name="Teng J.L."/>
            <person name="Yang Y."/>
            <person name="Huang Y."/>
            <person name="Guo F."/>
            <person name="Wei W."/>
            <person name="Chen J.H."/>
            <person name="Wong S.Y."/>
            <person name="Lau S.K."/>
            <person name="Woo P.C."/>
        </authorList>
    </citation>
    <scope>NUCLEOTIDE SEQUENCE</scope>
    <source>
        <strain evidence="3">JCM 15929</strain>
    </source>
</reference>
<accession>A0A138AX30</accession>
<dbReference type="OrthoDB" id="4774770at2"/>
<gene>
    <name evidence="3" type="ORF">AXK60_03765</name>
    <name evidence="2" type="ORF">AXK61_00485</name>
</gene>
<keyword evidence="1" id="KW-0472">Membrane</keyword>
<dbReference type="STRING" id="239498.AXK60_03765"/>